<reference evidence="3" key="1">
    <citation type="submission" date="2016-10" db="EMBL/GenBank/DDBJ databases">
        <title>Sequence of Gallionella enrichment culture.</title>
        <authorList>
            <person name="Poehlein A."/>
            <person name="Muehling M."/>
            <person name="Daniel R."/>
        </authorList>
    </citation>
    <scope>NUCLEOTIDE SEQUENCE</scope>
</reference>
<dbReference type="EMBL" id="MLJW01000171">
    <property type="protein sequence ID" value="OIQ95192.1"/>
    <property type="molecule type" value="Genomic_DNA"/>
</dbReference>
<accession>A0A1J5RGF3</accession>
<comment type="caution">
    <text evidence="3">The sequence shown here is derived from an EMBL/GenBank/DDBJ whole genome shotgun (WGS) entry which is preliminary data.</text>
</comment>
<dbReference type="InterPro" id="IPR050237">
    <property type="entry name" value="ATP-dep_AMP-bd_enzyme"/>
</dbReference>
<name>A0A1J5RGF3_9ZZZZ</name>
<protein>
    <submittedName>
        <fullName evidence="3">3-hydroxybenzoate--CoA/4-hydroxybenzoate--CoA ligase</fullName>
        <ecNumber evidence="3">6.2.1.27</ecNumber>
        <ecNumber evidence="3">6.2.1.37</ecNumber>
    </submittedName>
</protein>
<evidence type="ECO:0000313" key="3">
    <source>
        <dbReference type="EMBL" id="OIQ95192.1"/>
    </source>
</evidence>
<evidence type="ECO:0000259" key="2">
    <source>
        <dbReference type="Pfam" id="PF00501"/>
    </source>
</evidence>
<dbReference type="GO" id="GO:0018859">
    <property type="term" value="F:4-hydroxybenzoate-CoA ligase activity"/>
    <property type="evidence" value="ECO:0007669"/>
    <property type="project" value="UniProtKB-EC"/>
</dbReference>
<sequence>MAAIPLIRCNDPDSVFAYCAGQSVSVSQFLHNVAKLAQALPDKRHILNLCTDRYRFMVGFAAALVRGQTSLLPPNYTSSFVERLGQRYPDMYCLADGVADFKGVEIMRYPDLPDQYSMERTIPLIPEEQCAALVFTSGTTGQPVAHPKSWGSLCKSAVAEAASLSITPNSGMAVLGTVPAQHMYGLESSMLLAVQNGLALVAERPFYPADIREQLAALPRPRCLITTPVHLRSLLSDAVKLPAVEFVLCATAPLAPQLANEAEARFAAPLYEIYGCTEAGQIASRRTTQGMAWHLLAGIELRQDEQGSHVYGGHVEIEATLSDVIDRNADGTFTLHGRTADMVNIAGKRTSLASLNHHLNAIPGVQDGVFFMPDDSDGAVKRPQALVVAPGMCTEEILNALRKSVDAVFLPRPLYFVDVLPRNSTGKITREALMQLIEACAKR</sequence>
<feature type="domain" description="AMP-dependent synthetase/ligase" evidence="2">
    <location>
        <begin position="120"/>
        <end position="284"/>
    </location>
</feature>
<keyword evidence="1 3" id="KW-0436">Ligase</keyword>
<gene>
    <name evidence="3" type="primary">hcl_4</name>
    <name evidence="3" type="ORF">GALL_227790</name>
</gene>
<dbReference type="PANTHER" id="PTHR43767:SF8">
    <property type="entry name" value="LONG-CHAIN-FATTY-ACID--COA LIGASE"/>
    <property type="match status" value="1"/>
</dbReference>
<organism evidence="3">
    <name type="scientific">mine drainage metagenome</name>
    <dbReference type="NCBI Taxonomy" id="410659"/>
    <lineage>
        <taxon>unclassified sequences</taxon>
        <taxon>metagenomes</taxon>
        <taxon>ecological metagenomes</taxon>
    </lineage>
</organism>
<dbReference type="EC" id="6.2.1.37" evidence="3"/>
<dbReference type="EC" id="6.2.1.27" evidence="3"/>
<dbReference type="InterPro" id="IPR045851">
    <property type="entry name" value="AMP-bd_C_sf"/>
</dbReference>
<dbReference type="Gene3D" id="3.30.300.30">
    <property type="match status" value="1"/>
</dbReference>
<dbReference type="SUPFAM" id="SSF56801">
    <property type="entry name" value="Acetyl-CoA synthetase-like"/>
    <property type="match status" value="1"/>
</dbReference>
<dbReference type="PANTHER" id="PTHR43767">
    <property type="entry name" value="LONG-CHAIN-FATTY-ACID--COA LIGASE"/>
    <property type="match status" value="1"/>
</dbReference>
<evidence type="ECO:0000256" key="1">
    <source>
        <dbReference type="ARBA" id="ARBA00022598"/>
    </source>
</evidence>
<dbReference type="InterPro" id="IPR000873">
    <property type="entry name" value="AMP-dep_synth/lig_dom"/>
</dbReference>
<dbReference type="Pfam" id="PF00501">
    <property type="entry name" value="AMP-binding"/>
    <property type="match status" value="1"/>
</dbReference>
<dbReference type="Gene3D" id="3.40.50.12780">
    <property type="entry name" value="N-terminal domain of ligase-like"/>
    <property type="match status" value="1"/>
</dbReference>
<dbReference type="InterPro" id="IPR042099">
    <property type="entry name" value="ANL_N_sf"/>
</dbReference>
<dbReference type="AlphaFoldDB" id="A0A1J5RGF3"/>
<proteinExistence type="predicted"/>